<sequence length="75" mass="8408">MHANEYAFFSFPRETVVTDLHGKVLQSIVNQRGSVWITDKSPIVFVYFSSSFVLAGCIVSASHEATRNCNLVRVE</sequence>
<reference evidence="1 2" key="1">
    <citation type="submission" date="2015-07" db="EMBL/GenBank/DDBJ databases">
        <title>The genome of Habropoda laboriosa.</title>
        <authorList>
            <person name="Pan H."/>
            <person name="Kapheim K."/>
        </authorList>
    </citation>
    <scope>NUCLEOTIDE SEQUENCE [LARGE SCALE GENOMIC DNA]</scope>
    <source>
        <strain evidence="1">0110345459</strain>
    </source>
</reference>
<dbReference type="EMBL" id="KQ414599">
    <property type="protein sequence ID" value="KOC69765.1"/>
    <property type="molecule type" value="Genomic_DNA"/>
</dbReference>
<keyword evidence="2" id="KW-1185">Reference proteome</keyword>
<gene>
    <name evidence="1" type="ORF">WH47_07505</name>
</gene>
<organism evidence="1 2">
    <name type="scientific">Habropoda laboriosa</name>
    <dbReference type="NCBI Taxonomy" id="597456"/>
    <lineage>
        <taxon>Eukaryota</taxon>
        <taxon>Metazoa</taxon>
        <taxon>Ecdysozoa</taxon>
        <taxon>Arthropoda</taxon>
        <taxon>Hexapoda</taxon>
        <taxon>Insecta</taxon>
        <taxon>Pterygota</taxon>
        <taxon>Neoptera</taxon>
        <taxon>Endopterygota</taxon>
        <taxon>Hymenoptera</taxon>
        <taxon>Apocrita</taxon>
        <taxon>Aculeata</taxon>
        <taxon>Apoidea</taxon>
        <taxon>Anthophila</taxon>
        <taxon>Apidae</taxon>
        <taxon>Habropoda</taxon>
    </lineage>
</organism>
<evidence type="ECO:0000313" key="1">
    <source>
        <dbReference type="EMBL" id="KOC69765.1"/>
    </source>
</evidence>
<protein>
    <submittedName>
        <fullName evidence="1">Uncharacterized protein</fullName>
    </submittedName>
</protein>
<name>A0A0L7RFY7_9HYME</name>
<proteinExistence type="predicted"/>
<evidence type="ECO:0000313" key="2">
    <source>
        <dbReference type="Proteomes" id="UP000053825"/>
    </source>
</evidence>
<dbReference type="AlphaFoldDB" id="A0A0L7RFY7"/>
<accession>A0A0L7RFY7</accession>
<dbReference type="Proteomes" id="UP000053825">
    <property type="component" value="Unassembled WGS sequence"/>
</dbReference>